<evidence type="ECO:0000313" key="4">
    <source>
        <dbReference type="Proteomes" id="UP000199134"/>
    </source>
</evidence>
<keyword evidence="3" id="KW-1185">Reference proteome</keyword>
<proteinExistence type="predicted"/>
<evidence type="ECO:0000313" key="2">
    <source>
        <dbReference type="EMBL" id="SDO19319.1"/>
    </source>
</evidence>
<dbReference type="EMBL" id="FNCQ01000008">
    <property type="protein sequence ID" value="SDG72166.1"/>
    <property type="molecule type" value="Genomic_DNA"/>
</dbReference>
<reference evidence="1 4" key="1">
    <citation type="submission" date="2016-10" db="EMBL/GenBank/DDBJ databases">
        <authorList>
            <person name="de Groot N.N."/>
        </authorList>
    </citation>
    <scope>NUCLEOTIDE SEQUENCE [LARGE SCALE GENOMIC DNA]</scope>
    <source>
        <strain evidence="4">BP1-145</strain>
        <strain evidence="1">BP1-148</strain>
    </source>
</reference>
<sequence>MKLTICLDFFLHFNISRKTFKIRLLADERNLHSFNNLI</sequence>
<dbReference type="AlphaFoldDB" id="A0A1H0HJC7"/>
<name>A0A1H0HJC7_9BACT</name>
<organism evidence="2 4">
    <name type="scientific">Prevotella communis</name>
    <dbReference type="NCBI Taxonomy" id="2913614"/>
    <lineage>
        <taxon>Bacteria</taxon>
        <taxon>Pseudomonadati</taxon>
        <taxon>Bacteroidota</taxon>
        <taxon>Bacteroidia</taxon>
        <taxon>Bacteroidales</taxon>
        <taxon>Prevotellaceae</taxon>
        <taxon>Prevotella</taxon>
    </lineage>
</organism>
<reference evidence="2 3" key="2">
    <citation type="submission" date="2016-10" db="EMBL/GenBank/DDBJ databases">
        <authorList>
            <person name="Varghese N."/>
            <person name="Submissions S."/>
        </authorList>
    </citation>
    <scope>NUCLEOTIDE SEQUENCE</scope>
    <source>
        <strain evidence="2">BP1-145</strain>
        <strain evidence="3">BP1-148</strain>
    </source>
</reference>
<dbReference type="EMBL" id="FNIW01000011">
    <property type="protein sequence ID" value="SDO19319.1"/>
    <property type="molecule type" value="Genomic_DNA"/>
</dbReference>
<protein>
    <submittedName>
        <fullName evidence="2">Uncharacterized protein</fullName>
    </submittedName>
</protein>
<accession>A0A1G7WJL8</accession>
<evidence type="ECO:0000313" key="1">
    <source>
        <dbReference type="EMBL" id="SDG72166.1"/>
    </source>
</evidence>
<dbReference type="STRING" id="645274.SAMN04487901_10855"/>
<dbReference type="Proteomes" id="UP000198779">
    <property type="component" value="Unassembled WGS sequence"/>
</dbReference>
<evidence type="ECO:0000313" key="3">
    <source>
        <dbReference type="Proteomes" id="UP000198779"/>
    </source>
</evidence>
<accession>A0A1H0HJC7</accession>
<dbReference type="Proteomes" id="UP000199134">
    <property type="component" value="Unassembled WGS sequence"/>
</dbReference>
<gene>
    <name evidence="2" type="ORF">SAMN04487900_11174</name>
    <name evidence="1" type="ORF">SAMN04487901_10855</name>
</gene>